<evidence type="ECO:0000313" key="1">
    <source>
        <dbReference type="EMBL" id="RNF33977.1"/>
    </source>
</evidence>
<accession>A0A422QVI1</accession>
<dbReference type="Proteomes" id="UP000238137">
    <property type="component" value="Unassembled WGS sequence"/>
</dbReference>
<gene>
    <name evidence="1" type="ORF">A7A09_013815</name>
</gene>
<comment type="caution">
    <text evidence="1">The sequence shown here is derived from an EMBL/GenBank/DDBJ whole genome shotgun (WGS) entry which is preliminary data.</text>
</comment>
<sequence>MSEELEKFWSADKELSVDPDWKRREKDEFVRLVSPLDINGVTVEGLRFTVSAHIYMPDRSVTFQIEYESVQHPKGVPMVRFEWRPRSPHNNKGLGPLEYRYIALTGTHIHPFDLNWAYSQNQVRKGNLPIAVPVQQEIGSYDEALAFVETKFRIKGVTGIPAPPWTSKMI</sequence>
<name>A0A422QVI1_9RHOB</name>
<organism evidence="1 2">
    <name type="scientific">Paracoccus methylarcula</name>
    <dbReference type="NCBI Taxonomy" id="72022"/>
    <lineage>
        <taxon>Bacteria</taxon>
        <taxon>Pseudomonadati</taxon>
        <taxon>Pseudomonadota</taxon>
        <taxon>Alphaproteobacteria</taxon>
        <taxon>Rhodobacterales</taxon>
        <taxon>Paracoccaceae</taxon>
        <taxon>Paracoccus</taxon>
    </lineage>
</organism>
<proteinExistence type="predicted"/>
<keyword evidence="2" id="KW-1185">Reference proteome</keyword>
<reference evidence="1" key="1">
    <citation type="submission" date="2018-05" db="EMBL/GenBank/DDBJ databases">
        <title>Reclassification of Methylarcula marina and Methylarcula terricola as Paracoccus methylarcula sp.nov., comb.nov. and Paracoccus terricola comb.nov.</title>
        <authorList>
            <person name="Shmareva M.N."/>
            <person name="Doronina N.V."/>
            <person name="Vasilenko O.V."/>
            <person name="Tarlachkov S.V."/>
            <person name="Trotsenko Y.A."/>
        </authorList>
    </citation>
    <scope>NUCLEOTIDE SEQUENCE [LARGE SCALE GENOMIC DNA]</scope>
    <source>
        <strain evidence="1">VKM B-2159</strain>
    </source>
</reference>
<evidence type="ECO:0000313" key="2">
    <source>
        <dbReference type="Proteomes" id="UP000238137"/>
    </source>
</evidence>
<protein>
    <submittedName>
        <fullName evidence="1">Uncharacterized protein</fullName>
    </submittedName>
</protein>
<dbReference type="AlphaFoldDB" id="A0A422QVI1"/>
<dbReference type="EMBL" id="PXNQ02000008">
    <property type="protein sequence ID" value="RNF33977.1"/>
    <property type="molecule type" value="Genomic_DNA"/>
</dbReference>